<dbReference type="PROSITE" id="PS51165">
    <property type="entry name" value="THUMP"/>
    <property type="match status" value="1"/>
</dbReference>
<dbReference type="SUPFAM" id="SSF52402">
    <property type="entry name" value="Adenine nucleotide alpha hydrolases-like"/>
    <property type="match status" value="1"/>
</dbReference>
<dbReference type="CDD" id="cd01712">
    <property type="entry name" value="PPase_ThiI"/>
    <property type="match status" value="1"/>
</dbReference>
<dbReference type="Proteomes" id="UP000317512">
    <property type="component" value="Chromosome"/>
</dbReference>
<evidence type="ECO:0000313" key="21">
    <source>
        <dbReference type="Proteomes" id="UP000317512"/>
    </source>
</evidence>
<keyword evidence="2 18" id="KW-0963">Cytoplasm</keyword>
<evidence type="ECO:0000256" key="11">
    <source>
        <dbReference type="ARBA" id="ARBA00058382"/>
    </source>
</evidence>
<dbReference type="AlphaFoldDB" id="A0A5B8K412"/>
<dbReference type="Gene3D" id="3.40.50.620">
    <property type="entry name" value="HUPs"/>
    <property type="match status" value="1"/>
</dbReference>
<evidence type="ECO:0000256" key="12">
    <source>
        <dbReference type="ARBA" id="ARBA00061472"/>
    </source>
</evidence>
<dbReference type="InterPro" id="IPR004114">
    <property type="entry name" value="THUMP_dom"/>
</dbReference>
<dbReference type="GO" id="GO:0005829">
    <property type="term" value="C:cytosol"/>
    <property type="evidence" value="ECO:0007669"/>
    <property type="project" value="TreeGrafter"/>
</dbReference>
<dbReference type="InterPro" id="IPR049961">
    <property type="entry name" value="ThiI_N"/>
</dbReference>
<organism evidence="20 21">
    <name type="scientific">Mycoplasma anserisalpingitidis</name>
    <dbReference type="NCBI Taxonomy" id="519450"/>
    <lineage>
        <taxon>Bacteria</taxon>
        <taxon>Bacillati</taxon>
        <taxon>Mycoplasmatota</taxon>
        <taxon>Mollicutes</taxon>
        <taxon>Mycoplasmataceae</taxon>
        <taxon>Mycoplasma</taxon>
    </lineage>
</organism>
<keyword evidence="8 18" id="KW-0784">Thiamine biosynthesis</keyword>
<keyword evidence="6 18" id="KW-0067">ATP-binding</keyword>
<keyword evidence="3 18" id="KW-0820">tRNA-binding</keyword>
<feature type="binding site" evidence="18">
    <location>
        <position position="283"/>
    </location>
    <ligand>
        <name>ATP</name>
        <dbReference type="ChEBI" id="CHEBI:30616"/>
    </ligand>
</feature>
<feature type="domain" description="THUMP" evidence="19">
    <location>
        <begin position="51"/>
        <end position="152"/>
    </location>
</feature>
<comment type="similarity">
    <text evidence="12 18">Belongs to the ThiI family.</text>
</comment>
<comment type="catalytic activity">
    <reaction evidence="10 18">
        <text>[ThiS sulfur-carrier protein]-C-terminal Gly-Gly-AMP + S-sulfanyl-L-cysteinyl-[cysteine desulfurase] + AH2 = [ThiS sulfur-carrier protein]-C-terminal-Gly-aminoethanethioate + L-cysteinyl-[cysteine desulfurase] + A + AMP + 2 H(+)</text>
        <dbReference type="Rhea" id="RHEA:43340"/>
        <dbReference type="Rhea" id="RHEA-COMP:12157"/>
        <dbReference type="Rhea" id="RHEA-COMP:12158"/>
        <dbReference type="Rhea" id="RHEA-COMP:12910"/>
        <dbReference type="Rhea" id="RHEA-COMP:19908"/>
        <dbReference type="ChEBI" id="CHEBI:13193"/>
        <dbReference type="ChEBI" id="CHEBI:15378"/>
        <dbReference type="ChEBI" id="CHEBI:17499"/>
        <dbReference type="ChEBI" id="CHEBI:29950"/>
        <dbReference type="ChEBI" id="CHEBI:61963"/>
        <dbReference type="ChEBI" id="CHEBI:90618"/>
        <dbReference type="ChEBI" id="CHEBI:232372"/>
        <dbReference type="ChEBI" id="CHEBI:456215"/>
    </reaction>
</comment>
<dbReference type="PANTHER" id="PTHR43209:SF1">
    <property type="entry name" value="TRNA SULFURTRANSFERASE"/>
    <property type="match status" value="1"/>
</dbReference>
<evidence type="ECO:0000256" key="1">
    <source>
        <dbReference type="ARBA" id="ARBA00004496"/>
    </source>
</evidence>
<dbReference type="NCBIfam" id="TIGR00342">
    <property type="entry name" value="tRNA uracil 4-sulfurtransferase ThiI"/>
    <property type="match status" value="1"/>
</dbReference>
<proteinExistence type="inferred from homology"/>
<dbReference type="GO" id="GO:0140741">
    <property type="term" value="F:tRNA-uracil-4 sulfurtransferase activity"/>
    <property type="evidence" value="ECO:0007669"/>
    <property type="project" value="UniProtKB-EC"/>
</dbReference>
<dbReference type="GO" id="GO:0052837">
    <property type="term" value="P:thiazole biosynthetic process"/>
    <property type="evidence" value="ECO:0007669"/>
    <property type="project" value="TreeGrafter"/>
</dbReference>
<dbReference type="EC" id="2.8.1.4" evidence="13 18"/>
<reference evidence="21" key="1">
    <citation type="submission" date="2019-07" db="EMBL/GenBank/DDBJ databases">
        <title>Complete genome sequences of three Mycoplasma sp. 1220 strains.</title>
        <authorList>
            <person name="Grozner D."/>
            <person name="Forro B."/>
            <person name="Kovacs A.B."/>
            <person name="Marton S."/>
            <person name="Banyai K."/>
            <person name="Kreizinger Z."/>
            <person name="Sulyok K.M."/>
            <person name="Gyuranecz M."/>
        </authorList>
    </citation>
    <scope>NUCLEOTIDE SEQUENCE [LARGE SCALE GENOMIC DNA]</scope>
    <source>
        <strain evidence="21">MYCAV93</strain>
    </source>
</reference>
<dbReference type="SUPFAM" id="SSF143437">
    <property type="entry name" value="THUMP domain-like"/>
    <property type="match status" value="1"/>
</dbReference>
<evidence type="ECO:0000256" key="7">
    <source>
        <dbReference type="ARBA" id="ARBA00022884"/>
    </source>
</evidence>
<evidence type="ECO:0000256" key="6">
    <source>
        <dbReference type="ARBA" id="ARBA00022840"/>
    </source>
</evidence>
<evidence type="ECO:0000256" key="2">
    <source>
        <dbReference type="ARBA" id="ARBA00022490"/>
    </source>
</evidence>
<feature type="binding site" evidence="18">
    <location>
        <position position="274"/>
    </location>
    <ligand>
        <name>ATP</name>
        <dbReference type="ChEBI" id="CHEBI:30616"/>
    </ligand>
</feature>
<dbReference type="Gene3D" id="3.30.2130.30">
    <property type="match status" value="1"/>
</dbReference>
<dbReference type="GO" id="GO:0005524">
    <property type="term" value="F:ATP binding"/>
    <property type="evidence" value="ECO:0007669"/>
    <property type="project" value="UniProtKB-UniRule"/>
</dbReference>
<dbReference type="GO" id="GO:0004810">
    <property type="term" value="F:CCA tRNA nucleotidyltransferase activity"/>
    <property type="evidence" value="ECO:0007669"/>
    <property type="project" value="InterPro"/>
</dbReference>
<evidence type="ECO:0000256" key="3">
    <source>
        <dbReference type="ARBA" id="ARBA00022555"/>
    </source>
</evidence>
<dbReference type="UniPathway" id="UPA00060"/>
<dbReference type="GO" id="GO:0002937">
    <property type="term" value="P:tRNA 4-thiouridine biosynthesis"/>
    <property type="evidence" value="ECO:0007669"/>
    <property type="project" value="TreeGrafter"/>
</dbReference>
<dbReference type="Pfam" id="PF22025">
    <property type="entry name" value="ThiI_fer"/>
    <property type="match status" value="1"/>
</dbReference>
<keyword evidence="5 18" id="KW-0547">Nucleotide-binding</keyword>
<evidence type="ECO:0000256" key="14">
    <source>
        <dbReference type="ARBA" id="ARBA00071867"/>
    </source>
</evidence>
<evidence type="ECO:0000256" key="18">
    <source>
        <dbReference type="HAMAP-Rule" id="MF_00021"/>
    </source>
</evidence>
<dbReference type="SMART" id="SM00981">
    <property type="entry name" value="THUMP"/>
    <property type="match status" value="1"/>
</dbReference>
<dbReference type="Pfam" id="PF02926">
    <property type="entry name" value="THUMP"/>
    <property type="match status" value="1"/>
</dbReference>
<evidence type="ECO:0000256" key="8">
    <source>
        <dbReference type="ARBA" id="ARBA00022977"/>
    </source>
</evidence>
<dbReference type="GO" id="GO:0009228">
    <property type="term" value="P:thiamine biosynthetic process"/>
    <property type="evidence" value="ECO:0007669"/>
    <property type="project" value="UniProtKB-KW"/>
</dbReference>
<dbReference type="RefSeq" id="WP_146308941.1">
    <property type="nucleotide sequence ID" value="NZ_CP041663.1"/>
</dbReference>
<dbReference type="HAMAP" id="MF_00021">
    <property type="entry name" value="ThiI"/>
    <property type="match status" value="1"/>
</dbReference>
<evidence type="ECO:0000313" key="20">
    <source>
        <dbReference type="EMBL" id="QDY88478.1"/>
    </source>
</evidence>
<dbReference type="GO" id="GO:0009229">
    <property type="term" value="P:thiamine diphosphate biosynthetic process"/>
    <property type="evidence" value="ECO:0007669"/>
    <property type="project" value="UniProtKB-UniRule"/>
</dbReference>
<comment type="function">
    <text evidence="11 18">Catalyzes the ATP-dependent transfer of a sulfur to tRNA to produce 4-thiouridine in position 8 of tRNAs, which functions as a near-UV photosensor. Also catalyzes the transfer of sulfur to the sulfur carrier protein ThiS, forming ThiS-thiocarboxylate. This is a step in the synthesis of thiazole, in the thiamine biosynthesis pathway. The sulfur is donated as persulfide by IscS.</text>
</comment>
<dbReference type="CDD" id="cd11716">
    <property type="entry name" value="THUMP_ThiI"/>
    <property type="match status" value="1"/>
</dbReference>
<protein>
    <recommendedName>
        <fullName evidence="14 18">Probable tRNA sulfurtransferase</fullName>
        <ecNumber evidence="13 18">2.8.1.4</ecNumber>
    </recommendedName>
    <alternativeName>
        <fullName evidence="15 18">Sulfur carrier protein ThiS sulfurtransferase</fullName>
    </alternativeName>
    <alternativeName>
        <fullName evidence="16 18">Thiamine biosynthesis protein ThiI</fullName>
    </alternativeName>
    <alternativeName>
        <fullName evidence="17 18">tRNA 4-thiouridine synthase</fullName>
    </alternativeName>
</protein>
<name>A0A5B8K412_9MOLU</name>
<dbReference type="InterPro" id="IPR050102">
    <property type="entry name" value="tRNA_sulfurtransferase_ThiI"/>
</dbReference>
<feature type="binding site" evidence="18">
    <location>
        <position position="252"/>
    </location>
    <ligand>
        <name>ATP</name>
        <dbReference type="ChEBI" id="CHEBI:30616"/>
    </ligand>
</feature>
<evidence type="ECO:0000256" key="5">
    <source>
        <dbReference type="ARBA" id="ARBA00022741"/>
    </source>
</evidence>
<gene>
    <name evidence="18 20" type="primary">thiI</name>
    <name evidence="20" type="ORF">FOY43_02275</name>
</gene>
<keyword evidence="4 18" id="KW-0808">Transferase</keyword>
<dbReference type="EMBL" id="CP041663">
    <property type="protein sequence ID" value="QDY88478.1"/>
    <property type="molecule type" value="Genomic_DNA"/>
</dbReference>
<evidence type="ECO:0000256" key="4">
    <source>
        <dbReference type="ARBA" id="ARBA00022679"/>
    </source>
</evidence>
<accession>A0A5B8K412</accession>
<evidence type="ECO:0000256" key="9">
    <source>
        <dbReference type="ARBA" id="ARBA00050570"/>
    </source>
</evidence>
<evidence type="ECO:0000256" key="13">
    <source>
        <dbReference type="ARBA" id="ARBA00066827"/>
    </source>
</evidence>
<evidence type="ECO:0000259" key="19">
    <source>
        <dbReference type="PROSITE" id="PS51165"/>
    </source>
</evidence>
<comment type="pathway">
    <text evidence="18">Cofactor biosynthesis; thiamine diphosphate biosynthesis.</text>
</comment>
<dbReference type="InterPro" id="IPR020536">
    <property type="entry name" value="ThiI_AANH"/>
</dbReference>
<dbReference type="OrthoDB" id="9773948at2"/>
<feature type="binding site" evidence="18">
    <location>
        <begin position="195"/>
        <end position="196"/>
    </location>
    <ligand>
        <name>ATP</name>
        <dbReference type="ChEBI" id="CHEBI:30616"/>
    </ligand>
</feature>
<dbReference type="Pfam" id="PF02568">
    <property type="entry name" value="ThiI"/>
    <property type="match status" value="1"/>
</dbReference>
<comment type="subcellular location">
    <subcellularLocation>
        <location evidence="1 18">Cytoplasm</location>
    </subcellularLocation>
</comment>
<feature type="binding site" evidence="18">
    <location>
        <begin position="170"/>
        <end position="171"/>
    </location>
    <ligand>
        <name>ATP</name>
        <dbReference type="ChEBI" id="CHEBI:30616"/>
    </ligand>
</feature>
<dbReference type="InterPro" id="IPR054173">
    <property type="entry name" value="ThiI_fer"/>
</dbReference>
<evidence type="ECO:0000256" key="16">
    <source>
        <dbReference type="ARBA" id="ARBA00077849"/>
    </source>
</evidence>
<evidence type="ECO:0000256" key="15">
    <source>
        <dbReference type="ARBA" id="ARBA00075337"/>
    </source>
</evidence>
<evidence type="ECO:0000256" key="10">
    <source>
        <dbReference type="ARBA" id="ARBA00052330"/>
    </source>
</evidence>
<dbReference type="FunFam" id="3.40.50.620:FF:000053">
    <property type="entry name" value="Probable tRNA sulfurtransferase"/>
    <property type="match status" value="1"/>
</dbReference>
<dbReference type="InterPro" id="IPR049962">
    <property type="entry name" value="THUMP_ThiI"/>
</dbReference>
<dbReference type="InterPro" id="IPR003720">
    <property type="entry name" value="tRNA_STrfase"/>
</dbReference>
<evidence type="ECO:0000256" key="17">
    <source>
        <dbReference type="ARBA" id="ARBA00080570"/>
    </source>
</evidence>
<keyword evidence="7 18" id="KW-0694">RNA-binding</keyword>
<dbReference type="PANTHER" id="PTHR43209">
    <property type="entry name" value="TRNA SULFURTRANSFERASE"/>
    <property type="match status" value="1"/>
</dbReference>
<comment type="catalytic activity">
    <reaction evidence="9 18">
        <text>[ThiI sulfur-carrier protein]-S-sulfanyl-L-cysteine + a uridine in tRNA + 2 reduced [2Fe-2S]-[ferredoxin] + ATP + H(+) = [ThiI sulfur-carrier protein]-L-cysteine + a 4-thiouridine in tRNA + 2 oxidized [2Fe-2S]-[ferredoxin] + AMP + diphosphate</text>
        <dbReference type="Rhea" id="RHEA:24176"/>
        <dbReference type="Rhea" id="RHEA-COMP:10000"/>
        <dbReference type="Rhea" id="RHEA-COMP:10001"/>
        <dbReference type="Rhea" id="RHEA-COMP:13337"/>
        <dbReference type="Rhea" id="RHEA-COMP:13338"/>
        <dbReference type="Rhea" id="RHEA-COMP:13339"/>
        <dbReference type="Rhea" id="RHEA-COMP:13340"/>
        <dbReference type="ChEBI" id="CHEBI:15378"/>
        <dbReference type="ChEBI" id="CHEBI:29950"/>
        <dbReference type="ChEBI" id="CHEBI:30616"/>
        <dbReference type="ChEBI" id="CHEBI:33019"/>
        <dbReference type="ChEBI" id="CHEBI:33737"/>
        <dbReference type="ChEBI" id="CHEBI:33738"/>
        <dbReference type="ChEBI" id="CHEBI:61963"/>
        <dbReference type="ChEBI" id="CHEBI:65315"/>
        <dbReference type="ChEBI" id="CHEBI:136798"/>
        <dbReference type="ChEBI" id="CHEBI:456215"/>
        <dbReference type="EC" id="2.8.1.4"/>
    </reaction>
</comment>
<dbReference type="InterPro" id="IPR014729">
    <property type="entry name" value="Rossmann-like_a/b/a_fold"/>
</dbReference>
<dbReference type="GO" id="GO:0000049">
    <property type="term" value="F:tRNA binding"/>
    <property type="evidence" value="ECO:0007669"/>
    <property type="project" value="UniProtKB-UniRule"/>
</dbReference>
<sequence length="377" mass="43096">MYSKILIRYGELVLKKKNRKFFTNCLKQNAERILGQKVDIQFDRMYTDYSEQTVNDLQYIFGISSYSPVIVCSHEMDEIKENVLKLVRNDSKTFKIEARRHYKQYPINSSEINNILGGHVLKNTNLKVDVHNPDQTFFVEVREKNVYIFSDYIQGIGGLPVGSSGKVLHLLSGGIDSPVAALKLMKRGLKVEFLSFITPPHTDERTVNKMKHFVQVLSKYQGVSYLHLANYTFLMNYLALTSNQSYKITLMRRSFYRIAEIIAKNKGILALSNGDNLGQVASQTLESMAVIGKSTDMQILRPLLSYDKNEIINIARKIGTYETSIIKANETCELFAPKEPVTKPDLQTVTKLEEELDMINSLEEKLIKEQIQSIKIS</sequence>